<evidence type="ECO:0000259" key="1">
    <source>
        <dbReference type="Pfam" id="PF02230"/>
    </source>
</evidence>
<gene>
    <name evidence="2" type="ORF">GUJ93_ZPchr0458g22550</name>
</gene>
<dbReference type="AlphaFoldDB" id="A0A8J5VF84"/>
<feature type="domain" description="Phospholipase/carboxylesterase/thioesterase" evidence="1">
    <location>
        <begin position="3"/>
        <end position="210"/>
    </location>
</feature>
<evidence type="ECO:0000313" key="3">
    <source>
        <dbReference type="Proteomes" id="UP000729402"/>
    </source>
</evidence>
<name>A0A8J5VF84_ZIZPA</name>
<dbReference type="PANTHER" id="PTHR10655">
    <property type="entry name" value="LYSOPHOSPHOLIPASE-RELATED"/>
    <property type="match status" value="1"/>
</dbReference>
<reference evidence="2" key="2">
    <citation type="submission" date="2021-02" db="EMBL/GenBank/DDBJ databases">
        <authorList>
            <person name="Kimball J.A."/>
            <person name="Haas M.W."/>
            <person name="Macchietto M."/>
            <person name="Kono T."/>
            <person name="Duquette J."/>
            <person name="Shao M."/>
        </authorList>
    </citation>
    <scope>NUCLEOTIDE SEQUENCE</scope>
    <source>
        <tissue evidence="2">Fresh leaf tissue</tissue>
    </source>
</reference>
<dbReference type="FunFam" id="3.40.50.1820:FF:000411">
    <property type="entry name" value="Probable carboxylesterase Os04g0669600"/>
    <property type="match status" value="1"/>
</dbReference>
<proteinExistence type="predicted"/>
<dbReference type="GO" id="GO:0052689">
    <property type="term" value="F:carboxylic ester hydrolase activity"/>
    <property type="evidence" value="ECO:0007669"/>
    <property type="project" value="TreeGrafter"/>
</dbReference>
<protein>
    <recommendedName>
        <fullName evidence="1">Phospholipase/carboxylesterase/thioesterase domain-containing protein</fullName>
    </recommendedName>
</protein>
<dbReference type="Pfam" id="PF02230">
    <property type="entry name" value="Abhydrolase_2"/>
    <property type="match status" value="2"/>
</dbReference>
<dbReference type="InterPro" id="IPR003140">
    <property type="entry name" value="PLipase/COase/thioEstase"/>
</dbReference>
<feature type="domain" description="Phospholipase/carboxylesterase/thioesterase" evidence="1">
    <location>
        <begin position="285"/>
        <end position="434"/>
    </location>
</feature>
<dbReference type="OrthoDB" id="2418081at2759"/>
<accession>A0A8J5VF84</accession>
<keyword evidence="3" id="KW-1185">Reference proteome</keyword>
<dbReference type="EMBL" id="JAAALK010000953">
    <property type="protein sequence ID" value="KAG8043864.1"/>
    <property type="molecule type" value="Genomic_DNA"/>
</dbReference>
<reference evidence="2" key="1">
    <citation type="journal article" date="2021" name="bioRxiv">
        <title>Whole Genome Assembly and Annotation of Northern Wild Rice, Zizania palustris L., Supports a Whole Genome Duplication in the Zizania Genus.</title>
        <authorList>
            <person name="Haas M."/>
            <person name="Kono T."/>
            <person name="Macchietto M."/>
            <person name="Millas R."/>
            <person name="McGilp L."/>
            <person name="Shao M."/>
            <person name="Duquette J."/>
            <person name="Hirsch C.N."/>
            <person name="Kimball J."/>
        </authorList>
    </citation>
    <scope>NUCLEOTIDE SEQUENCE</scope>
    <source>
        <tissue evidence="2">Fresh leaf tissue</tissue>
    </source>
</reference>
<dbReference type="PANTHER" id="PTHR10655:SF30">
    <property type="entry name" value="CARBOXYLESTERASE OS04G0669600-RELATED"/>
    <property type="match status" value="1"/>
</dbReference>
<sequence>MAPAGGLVLWLHGSGQTGEESRAQVGPYLSAPELASVRSSFPTAPTAPIPCYGGEVITAWFGIPEVPITAKSVRDEKEVLRAVERVHEMLDREVAAGTSPSKIFVCGLSQGGALALATVLLYPKTLGGCVVFSGSLPLSKSFAERVPTEARKTPVVWFHGMADGVVLFEAGHAGCAFLQELGVPCEFKAYPTLGHTLVDEELQYFQQWIKDRLSQGTCVPATSLPDKERCLKQPKIFSKFIEKKKEIYDLDDNSLIVPFLFSLAASLRRRAPPSQLVPTPMAAARSRSFVLWLHGLGDSGPANEPIRTFFSAAEFRLTKWAFPSAPDSPVSCNHGAVMPSWFDIHELPISSGSPQHEIGVLKAVENVHAVIDKEVADGIHPENIFVCGFSQGGALTLASVLLYPKTLGGGAVFSGWVPFGSSITERISPKARKVDSIVEHFRLQLCGHME</sequence>
<dbReference type="GO" id="GO:0008474">
    <property type="term" value="F:palmitoyl-(protein) hydrolase activity"/>
    <property type="evidence" value="ECO:0007669"/>
    <property type="project" value="TreeGrafter"/>
</dbReference>
<organism evidence="2 3">
    <name type="scientific">Zizania palustris</name>
    <name type="common">Northern wild rice</name>
    <dbReference type="NCBI Taxonomy" id="103762"/>
    <lineage>
        <taxon>Eukaryota</taxon>
        <taxon>Viridiplantae</taxon>
        <taxon>Streptophyta</taxon>
        <taxon>Embryophyta</taxon>
        <taxon>Tracheophyta</taxon>
        <taxon>Spermatophyta</taxon>
        <taxon>Magnoliopsida</taxon>
        <taxon>Liliopsida</taxon>
        <taxon>Poales</taxon>
        <taxon>Poaceae</taxon>
        <taxon>BOP clade</taxon>
        <taxon>Oryzoideae</taxon>
        <taxon>Oryzeae</taxon>
        <taxon>Zizaniinae</taxon>
        <taxon>Zizania</taxon>
    </lineage>
</organism>
<dbReference type="GO" id="GO:0005737">
    <property type="term" value="C:cytoplasm"/>
    <property type="evidence" value="ECO:0007669"/>
    <property type="project" value="TreeGrafter"/>
</dbReference>
<dbReference type="InterPro" id="IPR050565">
    <property type="entry name" value="LYPA1-2/EST-like"/>
</dbReference>
<dbReference type="Proteomes" id="UP000729402">
    <property type="component" value="Unassembled WGS sequence"/>
</dbReference>
<comment type="caution">
    <text evidence="2">The sequence shown here is derived from an EMBL/GenBank/DDBJ whole genome shotgun (WGS) entry which is preliminary data.</text>
</comment>
<evidence type="ECO:0000313" key="2">
    <source>
        <dbReference type="EMBL" id="KAG8043864.1"/>
    </source>
</evidence>